<reference evidence="7 8" key="1">
    <citation type="submission" date="2016-10" db="EMBL/GenBank/DDBJ databases">
        <authorList>
            <person name="de Groot N.N."/>
        </authorList>
    </citation>
    <scope>NUCLEOTIDE SEQUENCE [LARGE SCALE GENOMIC DNA]</scope>
    <source>
        <strain evidence="7 8">S137</strain>
    </source>
</reference>
<keyword evidence="7" id="KW-0251">Elongation factor</keyword>
<dbReference type="Pfam" id="PF00009">
    <property type="entry name" value="GTP_EFTU"/>
    <property type="match status" value="1"/>
</dbReference>
<evidence type="ECO:0000256" key="1">
    <source>
        <dbReference type="ARBA" id="ARBA00005870"/>
    </source>
</evidence>
<dbReference type="NCBIfam" id="NF009891">
    <property type="entry name" value="PRK13351.1-1"/>
    <property type="match status" value="1"/>
</dbReference>
<dbReference type="Pfam" id="PF14492">
    <property type="entry name" value="EFG_III"/>
    <property type="match status" value="1"/>
</dbReference>
<dbReference type="InterPro" id="IPR005517">
    <property type="entry name" value="Transl_elong_EFG/EF2_IV"/>
</dbReference>
<dbReference type="CDD" id="cd16262">
    <property type="entry name" value="EFG_III"/>
    <property type="match status" value="1"/>
</dbReference>
<organism evidence="7 8">
    <name type="scientific">Selenomonas ruminantium</name>
    <dbReference type="NCBI Taxonomy" id="971"/>
    <lineage>
        <taxon>Bacteria</taxon>
        <taxon>Bacillati</taxon>
        <taxon>Bacillota</taxon>
        <taxon>Negativicutes</taxon>
        <taxon>Selenomonadales</taxon>
        <taxon>Selenomonadaceae</taxon>
        <taxon>Selenomonas</taxon>
    </lineage>
</organism>
<dbReference type="InterPro" id="IPR041095">
    <property type="entry name" value="EFG_II"/>
</dbReference>
<feature type="domain" description="Tr-type G" evidence="6">
    <location>
        <begin position="7"/>
        <end position="279"/>
    </location>
</feature>
<dbReference type="InterPro" id="IPR053905">
    <property type="entry name" value="EF-G-like_DII"/>
</dbReference>
<dbReference type="SUPFAM" id="SSF54980">
    <property type="entry name" value="EF-G C-terminal domain-like"/>
    <property type="match status" value="2"/>
</dbReference>
<dbReference type="Gene3D" id="3.30.70.240">
    <property type="match status" value="1"/>
</dbReference>
<dbReference type="OrthoDB" id="9804431at2"/>
<gene>
    <name evidence="7" type="ORF">SAMN05216366_12126</name>
</gene>
<dbReference type="GO" id="GO:0032790">
    <property type="term" value="P:ribosome disassembly"/>
    <property type="evidence" value="ECO:0007669"/>
    <property type="project" value="TreeGrafter"/>
</dbReference>
<dbReference type="RefSeq" id="WP_074572725.1">
    <property type="nucleotide sequence ID" value="NZ_FNJQ01000021.1"/>
</dbReference>
<dbReference type="FunFam" id="3.30.70.240:FF:000001">
    <property type="entry name" value="Elongation factor G"/>
    <property type="match status" value="1"/>
</dbReference>
<dbReference type="InterPro" id="IPR004540">
    <property type="entry name" value="Transl_elong_EFG/EF2"/>
</dbReference>
<dbReference type="InterPro" id="IPR014721">
    <property type="entry name" value="Ribsml_uS5_D2-typ_fold_subgr"/>
</dbReference>
<protein>
    <recommendedName>
        <fullName evidence="2 5">Elongation factor G</fullName>
    </recommendedName>
</protein>
<dbReference type="SUPFAM" id="SSF50447">
    <property type="entry name" value="Translation proteins"/>
    <property type="match status" value="1"/>
</dbReference>
<dbReference type="SMART" id="SM00838">
    <property type="entry name" value="EFG_C"/>
    <property type="match status" value="1"/>
</dbReference>
<dbReference type="NCBIfam" id="TIGR00231">
    <property type="entry name" value="small_GTP"/>
    <property type="match status" value="1"/>
</dbReference>
<dbReference type="PROSITE" id="PS51722">
    <property type="entry name" value="G_TR_2"/>
    <property type="match status" value="1"/>
</dbReference>
<evidence type="ECO:0000313" key="7">
    <source>
        <dbReference type="EMBL" id="SDP48507.1"/>
    </source>
</evidence>
<dbReference type="InterPro" id="IPR027417">
    <property type="entry name" value="P-loop_NTPase"/>
</dbReference>
<dbReference type="GO" id="GO:0003924">
    <property type="term" value="F:GTPase activity"/>
    <property type="evidence" value="ECO:0007669"/>
    <property type="project" value="InterPro"/>
</dbReference>
<keyword evidence="7" id="KW-0648">Protein biosynthesis</keyword>
<comment type="similarity">
    <text evidence="1">Belongs to the TRAFAC class translation factor GTPase superfamily. Classic translation factor GTPase family. EF-G/EF-2 subfamily.</text>
</comment>
<dbReference type="Pfam" id="PF22042">
    <property type="entry name" value="EF-G_D2"/>
    <property type="match status" value="1"/>
</dbReference>
<dbReference type="NCBIfam" id="TIGR00484">
    <property type="entry name" value="EF-G"/>
    <property type="match status" value="1"/>
</dbReference>
<dbReference type="InterPro" id="IPR000640">
    <property type="entry name" value="EFG_V-like"/>
</dbReference>
<dbReference type="PANTHER" id="PTHR43261:SF6">
    <property type="entry name" value="ELONGATION FACTOR G-LIKE PROTEIN"/>
    <property type="match status" value="1"/>
</dbReference>
<dbReference type="Pfam" id="PF03764">
    <property type="entry name" value="EFG_IV"/>
    <property type="match status" value="1"/>
</dbReference>
<evidence type="ECO:0000313" key="8">
    <source>
        <dbReference type="Proteomes" id="UP000182412"/>
    </source>
</evidence>
<dbReference type="Gene3D" id="2.40.30.10">
    <property type="entry name" value="Translation factors"/>
    <property type="match status" value="1"/>
</dbReference>
<dbReference type="FunFam" id="3.30.230.10:FF:000003">
    <property type="entry name" value="Elongation factor G"/>
    <property type="match status" value="1"/>
</dbReference>
<dbReference type="SMART" id="SM00889">
    <property type="entry name" value="EFG_IV"/>
    <property type="match status" value="1"/>
</dbReference>
<keyword evidence="4" id="KW-0342">GTP-binding</keyword>
<dbReference type="InterPro" id="IPR000795">
    <property type="entry name" value="T_Tr_GTP-bd_dom"/>
</dbReference>
<keyword evidence="3" id="KW-0547">Nucleotide-binding</keyword>
<dbReference type="InterPro" id="IPR009000">
    <property type="entry name" value="Transl_B-barrel_sf"/>
</dbReference>
<dbReference type="PRINTS" id="PR00315">
    <property type="entry name" value="ELONGATNFCT"/>
</dbReference>
<dbReference type="CDD" id="cd04170">
    <property type="entry name" value="EF-G_bact"/>
    <property type="match status" value="1"/>
</dbReference>
<dbReference type="CDD" id="cd01434">
    <property type="entry name" value="EFG_mtEFG1_IV"/>
    <property type="match status" value="1"/>
</dbReference>
<dbReference type="Gene3D" id="3.30.230.10">
    <property type="match status" value="1"/>
</dbReference>
<dbReference type="Gene3D" id="3.30.70.870">
    <property type="entry name" value="Elongation Factor G (Translational Gtpase), domain 3"/>
    <property type="match status" value="1"/>
</dbReference>
<dbReference type="Proteomes" id="UP000182412">
    <property type="component" value="Unassembled WGS sequence"/>
</dbReference>
<evidence type="ECO:0000256" key="5">
    <source>
        <dbReference type="NCBIfam" id="TIGR00484"/>
    </source>
</evidence>
<dbReference type="PANTHER" id="PTHR43261">
    <property type="entry name" value="TRANSLATION ELONGATION FACTOR G-RELATED"/>
    <property type="match status" value="1"/>
</dbReference>
<sequence length="690" mass="75981">MKNYKSTNIRNIAVAGHGKTGKTSLLDACLFNTGVVKRLGSVEDGTSALDYDPEESKRKMTIGDKLVACEWRDFKLNFIDTPGYPDFVGDVKGAMVAADSALIVISASSGIKSGTESAWLCAEENELPRAFLINKMDREHADFDGVVEELRVRFGDGVVPVQIPIGKEAAFQGVVDLLALHMKIVTHDNEVVKDEVPEYIKGDVEIARQKLIEAVAEFNNELLEKYIEGEEITELEVAAALIEGIQAGKIFPVFCASAKQNIGIRQLMNDLVEYMPTPYFKVSIGTDPASGEIKERHTEDAFSAQVFKTTVDPFVGRQSFIRVLSGEMKGDASYLHVNKNDEERIGTLFTMQGKRQENLSQVAAGDIVVTTKLQQVRTGDTLCDKNNPIQYEAITYPEPMLEMAVTSKKKGEEDKVFGALAKQQDEDPTIVVQKRPETKETLVKGVGEVHLEILAEQLQRKFGAEMVLSQPKVAYRETIRKSVQVQGRHKKQSGGHGQFGDVWLEISPQPAGEGNVFTENIFGGSVPRQYIPAVEKGTEEALAAGVMAGFPVVDVKVNLYDGSYHSVDSSEAAFKTAAGIAIRKGIMDASPILLEPIDTIRVTTPEYYMGDVMGKLNSKRAHILGVDSKGKDMSEISALIPEAELYRFATDLRSLTQGRGAYSLEFTRYEPVPEREAVKIIEEQQKNKQA</sequence>
<dbReference type="CDD" id="cd03713">
    <property type="entry name" value="EFG_mtEFG_C"/>
    <property type="match status" value="1"/>
</dbReference>
<name>A0A1H0T359_SELRU</name>
<dbReference type="InterPro" id="IPR047872">
    <property type="entry name" value="EFG_IV"/>
</dbReference>
<dbReference type="NCBIfam" id="NF009381">
    <property type="entry name" value="PRK12740.1-5"/>
    <property type="match status" value="1"/>
</dbReference>
<dbReference type="SUPFAM" id="SSF54211">
    <property type="entry name" value="Ribosomal protein S5 domain 2-like"/>
    <property type="match status" value="1"/>
</dbReference>
<dbReference type="EMBL" id="FNJQ01000021">
    <property type="protein sequence ID" value="SDP48507.1"/>
    <property type="molecule type" value="Genomic_DNA"/>
</dbReference>
<evidence type="ECO:0000259" key="6">
    <source>
        <dbReference type="PROSITE" id="PS51722"/>
    </source>
</evidence>
<dbReference type="SUPFAM" id="SSF52540">
    <property type="entry name" value="P-loop containing nucleoside triphosphate hydrolases"/>
    <property type="match status" value="1"/>
</dbReference>
<accession>A0A1H0T359</accession>
<dbReference type="NCBIfam" id="NF009379">
    <property type="entry name" value="PRK12740.1-3"/>
    <property type="match status" value="1"/>
</dbReference>
<evidence type="ECO:0000256" key="2">
    <source>
        <dbReference type="ARBA" id="ARBA00017872"/>
    </source>
</evidence>
<dbReference type="GO" id="GO:0003746">
    <property type="term" value="F:translation elongation factor activity"/>
    <property type="evidence" value="ECO:0007669"/>
    <property type="project" value="UniProtKB-UniRule"/>
</dbReference>
<proteinExistence type="inferred from homology"/>
<dbReference type="CDD" id="cd04088">
    <property type="entry name" value="EFG_mtEFG_II"/>
    <property type="match status" value="1"/>
</dbReference>
<dbReference type="Gene3D" id="3.40.50.300">
    <property type="entry name" value="P-loop containing nucleotide triphosphate hydrolases"/>
    <property type="match status" value="1"/>
</dbReference>
<dbReference type="InterPro" id="IPR035649">
    <property type="entry name" value="EFG_V"/>
</dbReference>
<dbReference type="InterPro" id="IPR035647">
    <property type="entry name" value="EFG_III/V"/>
</dbReference>
<dbReference type="InterPro" id="IPR009022">
    <property type="entry name" value="EFG_III"/>
</dbReference>
<dbReference type="InterPro" id="IPR005225">
    <property type="entry name" value="Small_GTP-bd"/>
</dbReference>
<evidence type="ECO:0000256" key="4">
    <source>
        <dbReference type="ARBA" id="ARBA00023134"/>
    </source>
</evidence>
<dbReference type="GO" id="GO:0005525">
    <property type="term" value="F:GTP binding"/>
    <property type="evidence" value="ECO:0007669"/>
    <property type="project" value="UniProtKB-UniRule"/>
</dbReference>
<evidence type="ECO:0000256" key="3">
    <source>
        <dbReference type="ARBA" id="ARBA00022741"/>
    </source>
</evidence>
<dbReference type="InterPro" id="IPR020568">
    <property type="entry name" value="Ribosomal_Su5_D2-typ_SF"/>
</dbReference>
<dbReference type="Pfam" id="PF00679">
    <property type="entry name" value="EFG_C"/>
    <property type="match status" value="1"/>
</dbReference>
<dbReference type="AlphaFoldDB" id="A0A1H0T359"/>